<feature type="transmembrane region" description="Helical" evidence="12">
    <location>
        <begin position="81"/>
        <end position="102"/>
    </location>
</feature>
<dbReference type="SUPFAM" id="SSF54631">
    <property type="entry name" value="CBS-domain pair"/>
    <property type="match status" value="1"/>
</dbReference>
<evidence type="ECO:0000256" key="11">
    <source>
        <dbReference type="ARBA" id="ARBA00023136"/>
    </source>
</evidence>
<dbReference type="PANTHER" id="PTHR39188">
    <property type="entry name" value="MEMBRANE-ASSOCIATED ZINC METALLOPROTEASE M50B"/>
    <property type="match status" value="1"/>
</dbReference>
<proteinExistence type="inferred from homology"/>
<dbReference type="RefSeq" id="WP_338750417.1">
    <property type="nucleotide sequence ID" value="NZ_CP147404.1"/>
</dbReference>
<evidence type="ECO:0000256" key="12">
    <source>
        <dbReference type="SAM" id="Phobius"/>
    </source>
</evidence>
<evidence type="ECO:0000256" key="9">
    <source>
        <dbReference type="ARBA" id="ARBA00022989"/>
    </source>
</evidence>
<feature type="transmembrane region" description="Helical" evidence="12">
    <location>
        <begin position="12"/>
        <end position="39"/>
    </location>
</feature>
<evidence type="ECO:0000256" key="2">
    <source>
        <dbReference type="ARBA" id="ARBA00004141"/>
    </source>
</evidence>
<evidence type="ECO:0000259" key="13">
    <source>
        <dbReference type="Pfam" id="PF02163"/>
    </source>
</evidence>
<feature type="transmembrane region" description="Helical" evidence="12">
    <location>
        <begin position="151"/>
        <end position="173"/>
    </location>
</feature>
<dbReference type="Pfam" id="PF02163">
    <property type="entry name" value="Peptidase_M50"/>
    <property type="match status" value="1"/>
</dbReference>
<evidence type="ECO:0000256" key="6">
    <source>
        <dbReference type="ARBA" id="ARBA00022723"/>
    </source>
</evidence>
<keyword evidence="15" id="KW-1185">Reference proteome</keyword>
<accession>A0ABZ2N468</accession>
<feature type="domain" description="Peptidase M50" evidence="13">
    <location>
        <begin position="30"/>
        <end position="102"/>
    </location>
</feature>
<evidence type="ECO:0000256" key="7">
    <source>
        <dbReference type="ARBA" id="ARBA00022801"/>
    </source>
</evidence>
<keyword evidence="4" id="KW-0645">Protease</keyword>
<dbReference type="CDD" id="cd06161">
    <property type="entry name" value="S2P-M50_SpoIVFB"/>
    <property type="match status" value="1"/>
</dbReference>
<keyword evidence="9 12" id="KW-1133">Transmembrane helix</keyword>
<dbReference type="EMBL" id="CP147404">
    <property type="protein sequence ID" value="WXB92180.1"/>
    <property type="molecule type" value="Genomic_DNA"/>
</dbReference>
<feature type="transmembrane region" description="Helical" evidence="12">
    <location>
        <begin position="179"/>
        <end position="196"/>
    </location>
</feature>
<dbReference type="InterPro" id="IPR046342">
    <property type="entry name" value="CBS_dom_sf"/>
</dbReference>
<dbReference type="Proteomes" id="UP001387364">
    <property type="component" value="Chromosome"/>
</dbReference>
<keyword evidence="7" id="KW-0378">Hydrolase</keyword>
<comment type="subcellular location">
    <subcellularLocation>
        <location evidence="2">Membrane</location>
        <topology evidence="2">Multi-pass membrane protein</topology>
    </subcellularLocation>
</comment>
<evidence type="ECO:0000256" key="3">
    <source>
        <dbReference type="ARBA" id="ARBA00007931"/>
    </source>
</evidence>
<comment type="similarity">
    <text evidence="3">Belongs to the peptidase M50B family.</text>
</comment>
<name>A0ABZ2N468_9BACI</name>
<dbReference type="InterPro" id="IPR008915">
    <property type="entry name" value="Peptidase_M50"/>
</dbReference>
<keyword evidence="8" id="KW-0862">Zinc</keyword>
<protein>
    <submittedName>
        <fullName evidence="14">M50 family metallopeptidase</fullName>
    </submittedName>
</protein>
<keyword evidence="5 12" id="KW-0812">Transmembrane</keyword>
<organism evidence="14 15">
    <name type="scientific">Bacillus kandeliae</name>
    <dbReference type="NCBI Taxonomy" id="3129297"/>
    <lineage>
        <taxon>Bacteria</taxon>
        <taxon>Bacillati</taxon>
        <taxon>Bacillota</taxon>
        <taxon>Bacilli</taxon>
        <taxon>Bacillales</taxon>
        <taxon>Bacillaceae</taxon>
        <taxon>Bacillus</taxon>
    </lineage>
</organism>
<comment type="cofactor">
    <cofactor evidence="1">
        <name>Zn(2+)</name>
        <dbReference type="ChEBI" id="CHEBI:29105"/>
    </cofactor>
</comment>
<keyword evidence="11 12" id="KW-0472">Membrane</keyword>
<evidence type="ECO:0000256" key="5">
    <source>
        <dbReference type="ARBA" id="ARBA00022692"/>
    </source>
</evidence>
<keyword evidence="10" id="KW-0482">Metalloprotease</keyword>
<evidence type="ECO:0000256" key="10">
    <source>
        <dbReference type="ARBA" id="ARBA00023049"/>
    </source>
</evidence>
<evidence type="ECO:0000256" key="1">
    <source>
        <dbReference type="ARBA" id="ARBA00001947"/>
    </source>
</evidence>
<reference evidence="14 15" key="1">
    <citation type="submission" date="2024-02" db="EMBL/GenBank/DDBJ databases">
        <title>Seven novel Bacillus-like species.</title>
        <authorList>
            <person name="Liu G."/>
        </authorList>
    </citation>
    <scope>NUCLEOTIDE SEQUENCE [LARGE SCALE GENOMIC DNA]</scope>
    <source>
        <strain evidence="14 15">FJAT-52991</strain>
    </source>
</reference>
<evidence type="ECO:0000313" key="14">
    <source>
        <dbReference type="EMBL" id="WXB92180.1"/>
    </source>
</evidence>
<keyword evidence="6" id="KW-0479">Metal-binding</keyword>
<evidence type="ECO:0000313" key="15">
    <source>
        <dbReference type="Proteomes" id="UP001387364"/>
    </source>
</evidence>
<dbReference type="PANTHER" id="PTHR39188:SF3">
    <property type="entry name" value="STAGE IV SPORULATION PROTEIN FB"/>
    <property type="match status" value="1"/>
</dbReference>
<gene>
    <name evidence="14" type="ORF">WDJ61_13070</name>
</gene>
<evidence type="ECO:0000256" key="8">
    <source>
        <dbReference type="ARBA" id="ARBA00022833"/>
    </source>
</evidence>
<evidence type="ECO:0000256" key="4">
    <source>
        <dbReference type="ARBA" id="ARBA00022670"/>
    </source>
</evidence>
<sequence length="285" mass="33535">MNNLLRKVHFHPLMWVMIAFSVVTGHFIDLFMIFLIIAIHELGHAWMALSFQWRIKRVVFLPFGGVAEVDEHGNRPAREELFVILAGPLQHIWLFIAAWLLLKAGWMPESLYRNFWQFNLAVLLFNLLPVYPLDGGKLLMLLVSLRRPFLLTIRLAIIFSAIWLVLLQLLLLLFLPFHFQAWLIIAYLIVALWREWKDKHYTFIRFLLERHYGQKDIAVKLKPLQVSSDTKIASVLEQFRRNTKHIVYVTENGKEIGRLDENEVLYAYFSEKRTGACLKELLPLD</sequence>